<dbReference type="AlphaFoldDB" id="A0A163CXS1"/>
<dbReference type="PANTHER" id="PTHR33284">
    <property type="entry name" value="RIBOSOMAL PROTEIN L25/GLN-TRNA SYNTHETASE, ANTI-CODON-BINDING DOMAIN-CONTAINING PROTEIN"/>
    <property type="match status" value="1"/>
</dbReference>
<evidence type="ECO:0000256" key="2">
    <source>
        <dbReference type="ARBA" id="ARBA00022884"/>
    </source>
</evidence>
<name>A0A163CXS1_9NEIS</name>
<evidence type="ECO:0000259" key="6">
    <source>
        <dbReference type="Pfam" id="PF01386"/>
    </source>
</evidence>
<comment type="caution">
    <text evidence="8">The sequence shown here is derived from an EMBL/GenBank/DDBJ whole genome shotgun (WGS) entry which is preliminary data.</text>
</comment>
<dbReference type="InterPro" id="IPR020055">
    <property type="entry name" value="Ribosomal_bL25_short"/>
</dbReference>
<dbReference type="GO" id="GO:0022625">
    <property type="term" value="C:cytosolic large ribosomal subunit"/>
    <property type="evidence" value="ECO:0007669"/>
    <property type="project" value="TreeGrafter"/>
</dbReference>
<accession>A0A163CXS1</accession>
<dbReference type="GO" id="GO:0003735">
    <property type="term" value="F:structural constituent of ribosome"/>
    <property type="evidence" value="ECO:0007669"/>
    <property type="project" value="InterPro"/>
</dbReference>
<dbReference type="GO" id="GO:0006412">
    <property type="term" value="P:translation"/>
    <property type="evidence" value="ECO:0007669"/>
    <property type="project" value="UniProtKB-UniRule"/>
</dbReference>
<evidence type="ECO:0000313" key="8">
    <source>
        <dbReference type="EMBL" id="KZE33431.1"/>
    </source>
</evidence>
<dbReference type="Gene3D" id="2.170.120.20">
    <property type="entry name" value="Ribosomal protein L25, beta domain"/>
    <property type="match status" value="1"/>
</dbReference>
<evidence type="ECO:0000256" key="1">
    <source>
        <dbReference type="ARBA" id="ARBA00022730"/>
    </source>
</evidence>
<dbReference type="InterPro" id="IPR020056">
    <property type="entry name" value="Rbsml_bL25/Gln-tRNA_synth_N"/>
</dbReference>
<dbReference type="STRING" id="1452487.AVW16_07740"/>
<dbReference type="EMBL" id="LQQU01000013">
    <property type="protein sequence ID" value="KZE33431.1"/>
    <property type="molecule type" value="Genomic_DNA"/>
</dbReference>
<reference evidence="9" key="1">
    <citation type="submission" date="2016-01" db="EMBL/GenBank/DDBJ databases">
        <title>Draft genome of Chromobacterium sp. F49.</title>
        <authorList>
            <person name="Hong K.W."/>
        </authorList>
    </citation>
    <scope>NUCLEOTIDE SEQUENCE [LARGE SCALE GENOMIC DNA]</scope>
    <source>
        <strain evidence="9">CN10</strain>
    </source>
</reference>
<sequence>MSYELIAAKRVEQGTGASRRLRRAGKLPAVVYGAGKDAEAVVLEHNPVFYALKDEAFHTSVLELVVDGDKQQVLVRDYQMHPFKQQVLHIDFQRVNANEKIHVRVPLHFVGAEVSPAVKLHGGKVAYIANSVDVSALPGQLPKFIEVDLSNAVGGQNVRASDLKLPEGVELVALGRGDNATLVTISGKAPEAAAE</sequence>
<feature type="domain" description="Large ribosomal subunit protein bL25 L25" evidence="6">
    <location>
        <begin position="7"/>
        <end position="92"/>
    </location>
</feature>
<evidence type="ECO:0000256" key="4">
    <source>
        <dbReference type="ARBA" id="ARBA00023274"/>
    </source>
</evidence>
<feature type="domain" description="Large ribosomal subunit protein bL25 beta" evidence="7">
    <location>
        <begin position="100"/>
        <end position="187"/>
    </location>
</feature>
<dbReference type="NCBIfam" id="NF004130">
    <property type="entry name" value="PRK05618.1-5"/>
    <property type="match status" value="1"/>
</dbReference>
<comment type="subunit">
    <text evidence="5">Part of the 50S ribosomal subunit; part of the 5S rRNA/L5/L18/L25 subcomplex. Contacts the 5S rRNA. Binds to the 5S rRNA independently of L5 and L18.</text>
</comment>
<dbReference type="NCBIfam" id="NF004612">
    <property type="entry name" value="PRK05943.1"/>
    <property type="match status" value="1"/>
</dbReference>
<dbReference type="InterPro" id="IPR020930">
    <property type="entry name" value="Ribosomal_uL5_bac-type"/>
</dbReference>
<proteinExistence type="inferred from homology"/>
<dbReference type="HAMAP" id="MF_01336">
    <property type="entry name" value="Ribosomal_bL25"/>
    <property type="match status" value="1"/>
</dbReference>
<dbReference type="InterPro" id="IPR011035">
    <property type="entry name" value="Ribosomal_bL25/Gln-tRNA_synth"/>
</dbReference>
<dbReference type="HAMAP" id="MF_01334">
    <property type="entry name" value="Ribosomal_bL25_CTC"/>
    <property type="match status" value="1"/>
</dbReference>
<dbReference type="NCBIfam" id="TIGR00731">
    <property type="entry name" value="bL25_bact_ctc"/>
    <property type="match status" value="1"/>
</dbReference>
<evidence type="ECO:0000259" key="7">
    <source>
        <dbReference type="Pfam" id="PF14693"/>
    </source>
</evidence>
<evidence type="ECO:0000256" key="5">
    <source>
        <dbReference type="HAMAP-Rule" id="MF_01334"/>
    </source>
</evidence>
<dbReference type="Gene3D" id="2.40.240.10">
    <property type="entry name" value="Ribosomal Protein L25, Chain P"/>
    <property type="match status" value="1"/>
</dbReference>
<keyword evidence="2 5" id="KW-0694">RNA-binding</keyword>
<dbReference type="GO" id="GO:0008097">
    <property type="term" value="F:5S rRNA binding"/>
    <property type="evidence" value="ECO:0007669"/>
    <property type="project" value="InterPro"/>
</dbReference>
<dbReference type="NCBIfam" id="NF004128">
    <property type="entry name" value="PRK05618.1-2"/>
    <property type="match status" value="1"/>
</dbReference>
<dbReference type="RefSeq" id="WP_066610704.1">
    <property type="nucleotide sequence ID" value="NZ_LQQU01000013.1"/>
</dbReference>
<protein>
    <recommendedName>
        <fullName evidence="5">Large ribosomal subunit protein bL25</fullName>
    </recommendedName>
    <alternativeName>
        <fullName evidence="5">General stress protein CTC</fullName>
    </alternativeName>
</protein>
<organism evidence="8 9">
    <name type="scientific">Crenobacter luteus</name>
    <dbReference type="NCBI Taxonomy" id="1452487"/>
    <lineage>
        <taxon>Bacteria</taxon>
        <taxon>Pseudomonadati</taxon>
        <taxon>Pseudomonadota</taxon>
        <taxon>Betaproteobacteria</taxon>
        <taxon>Neisseriales</taxon>
        <taxon>Neisseriaceae</taxon>
        <taxon>Crenobacter</taxon>
    </lineage>
</organism>
<dbReference type="InterPro" id="IPR020057">
    <property type="entry name" value="Ribosomal_bL25_b-dom"/>
</dbReference>
<keyword evidence="3 5" id="KW-0689">Ribosomal protein</keyword>
<dbReference type="PANTHER" id="PTHR33284:SF1">
    <property type="entry name" value="RIBOSOMAL PROTEIN L25_GLN-TRNA SYNTHETASE, ANTI-CODON-BINDING DOMAIN-CONTAINING PROTEIN"/>
    <property type="match status" value="1"/>
</dbReference>
<keyword evidence="1 5" id="KW-0699">rRNA-binding</keyword>
<dbReference type="Pfam" id="PF01386">
    <property type="entry name" value="Ribosomal_L25p"/>
    <property type="match status" value="1"/>
</dbReference>
<comment type="function">
    <text evidence="5">This is one of the proteins that binds to the 5S RNA in the ribosome where it forms part of the central protuberance.</text>
</comment>
<dbReference type="SUPFAM" id="SSF50715">
    <property type="entry name" value="Ribosomal protein L25-like"/>
    <property type="match status" value="1"/>
</dbReference>
<dbReference type="OrthoDB" id="9806411at2"/>
<dbReference type="Proteomes" id="UP000076625">
    <property type="component" value="Unassembled WGS sequence"/>
</dbReference>
<comment type="similarity">
    <text evidence="5">Belongs to the bacterial ribosomal protein bL25 family. CTC subfamily.</text>
</comment>
<dbReference type="InterPro" id="IPR001021">
    <property type="entry name" value="Ribosomal_bL25_long"/>
</dbReference>
<evidence type="ECO:0000256" key="3">
    <source>
        <dbReference type="ARBA" id="ARBA00022980"/>
    </source>
</evidence>
<keyword evidence="9" id="KW-1185">Reference proteome</keyword>
<dbReference type="CDD" id="cd00495">
    <property type="entry name" value="Ribosomal_L25_TL5_CTC"/>
    <property type="match status" value="1"/>
</dbReference>
<evidence type="ECO:0000313" key="9">
    <source>
        <dbReference type="Proteomes" id="UP000076625"/>
    </source>
</evidence>
<dbReference type="InterPro" id="IPR029751">
    <property type="entry name" value="Ribosomal_L25_dom"/>
</dbReference>
<keyword evidence="4 5" id="KW-0687">Ribonucleoprotein</keyword>
<dbReference type="Pfam" id="PF14693">
    <property type="entry name" value="Ribosomal_TL5_C"/>
    <property type="match status" value="1"/>
</dbReference>
<dbReference type="InterPro" id="IPR037121">
    <property type="entry name" value="Ribosomal_bL25_C"/>
</dbReference>
<gene>
    <name evidence="5" type="primary">rplY</name>
    <name evidence="5" type="synonym">ctc</name>
    <name evidence="8" type="ORF">AVW16_07740</name>
</gene>